<comment type="caution">
    <text evidence="2">The sequence shown here is derived from an EMBL/GenBank/DDBJ whole genome shotgun (WGS) entry which is preliminary data.</text>
</comment>
<dbReference type="EMBL" id="QPJT01000013">
    <property type="protein sequence ID" value="RCX15548.1"/>
    <property type="molecule type" value="Genomic_DNA"/>
</dbReference>
<keyword evidence="1" id="KW-0812">Transmembrane</keyword>
<dbReference type="Proteomes" id="UP000253034">
    <property type="component" value="Unassembled WGS sequence"/>
</dbReference>
<dbReference type="RefSeq" id="WP_114298196.1">
    <property type="nucleotide sequence ID" value="NZ_QPJT01000013.1"/>
</dbReference>
<protein>
    <recommendedName>
        <fullName evidence="4">CAAX prenyl protease-like protein</fullName>
    </recommendedName>
</protein>
<feature type="transmembrane region" description="Helical" evidence="1">
    <location>
        <begin position="48"/>
        <end position="66"/>
    </location>
</feature>
<feature type="transmembrane region" description="Helical" evidence="1">
    <location>
        <begin position="181"/>
        <end position="200"/>
    </location>
</feature>
<dbReference type="AlphaFoldDB" id="A0A369B4M9"/>
<keyword evidence="1" id="KW-0472">Membrane</keyword>
<evidence type="ECO:0008006" key="4">
    <source>
        <dbReference type="Google" id="ProtNLM"/>
    </source>
</evidence>
<accession>A0A369B4M9</accession>
<keyword evidence="1" id="KW-1133">Transmembrane helix</keyword>
<proteinExistence type="predicted"/>
<name>A0A369B4M9_9FIRM</name>
<dbReference type="OrthoDB" id="1929862at2"/>
<feature type="transmembrane region" description="Helical" evidence="1">
    <location>
        <begin position="12"/>
        <end position="36"/>
    </location>
</feature>
<evidence type="ECO:0000313" key="3">
    <source>
        <dbReference type="Proteomes" id="UP000253034"/>
    </source>
</evidence>
<feature type="transmembrane region" description="Helical" evidence="1">
    <location>
        <begin position="125"/>
        <end position="145"/>
    </location>
</feature>
<keyword evidence="3" id="KW-1185">Reference proteome</keyword>
<evidence type="ECO:0000256" key="1">
    <source>
        <dbReference type="SAM" id="Phobius"/>
    </source>
</evidence>
<feature type="transmembrane region" description="Helical" evidence="1">
    <location>
        <begin position="87"/>
        <end position="105"/>
    </location>
</feature>
<organism evidence="2 3">
    <name type="scientific">Anaerobacterium chartisolvens</name>
    <dbReference type="NCBI Taxonomy" id="1297424"/>
    <lineage>
        <taxon>Bacteria</taxon>
        <taxon>Bacillati</taxon>
        <taxon>Bacillota</taxon>
        <taxon>Clostridia</taxon>
        <taxon>Eubacteriales</taxon>
        <taxon>Oscillospiraceae</taxon>
        <taxon>Anaerobacterium</taxon>
    </lineage>
</organism>
<reference evidence="2 3" key="1">
    <citation type="submission" date="2018-07" db="EMBL/GenBank/DDBJ databases">
        <title>Genomic Encyclopedia of Type Strains, Phase IV (KMG-IV): sequencing the most valuable type-strain genomes for metagenomic binning, comparative biology and taxonomic classification.</title>
        <authorList>
            <person name="Goeker M."/>
        </authorList>
    </citation>
    <scope>NUCLEOTIDE SEQUENCE [LARGE SCALE GENOMIC DNA]</scope>
    <source>
        <strain evidence="2 3">DSM 27016</strain>
    </source>
</reference>
<sequence length="217" mass="24588">MEKKITGSDYLYLALYAFAGIGLELILVGVIEPLFGVSLKTYTTLQNIIHWVVICIIWLIVGVFLINLASKKYDFNLWENKSKLKGWQYTGVVICLIVSIASHYADWEGFKPLLEFQRLGILKFVFQYIYYLFEAFLISLIVIFGQKACEKWFKNEAIPYGGIFLALTWGLMHIVSKGSVAVGLLAAFGGFLYGAAYLVVGKDYKKALPLMFLMFVL</sequence>
<evidence type="ECO:0000313" key="2">
    <source>
        <dbReference type="EMBL" id="RCX15548.1"/>
    </source>
</evidence>
<gene>
    <name evidence="2" type="ORF">DFR58_113131</name>
</gene>
<feature type="transmembrane region" description="Helical" evidence="1">
    <location>
        <begin position="157"/>
        <end position="175"/>
    </location>
</feature>